<protein>
    <recommendedName>
        <fullName evidence="2">WYL domain-containing protein</fullName>
    </recommendedName>
</protein>
<feature type="domain" description="WYL" evidence="2">
    <location>
        <begin position="1"/>
        <end position="37"/>
    </location>
</feature>
<accession>A0ABP6J659</accession>
<sequence length="161" mass="18486">MEPHRHVHLHQRWYLLGWDIDKEDWRVFRLDRLSELRSQSRRFSLRPLPAGTGIDYLREGINKHRQRVVLTIDAPMTAVAEAFTRQDVVLTASAGGGTRAVLMLDCWQWLLPALAFLDVEFTVEEPEEFRAALRQFGAHLVRDRPPVPPPGSGSITRPTAR</sequence>
<keyword evidence="4" id="KW-1185">Reference proteome</keyword>
<feature type="region of interest" description="Disordered" evidence="1">
    <location>
        <begin position="141"/>
        <end position="161"/>
    </location>
</feature>
<dbReference type="InterPro" id="IPR026881">
    <property type="entry name" value="WYL_dom"/>
</dbReference>
<evidence type="ECO:0000256" key="1">
    <source>
        <dbReference type="SAM" id="MobiDB-lite"/>
    </source>
</evidence>
<dbReference type="InterPro" id="IPR051534">
    <property type="entry name" value="CBASS_pafABC_assoc_protein"/>
</dbReference>
<dbReference type="EMBL" id="BAAAXZ010000072">
    <property type="protein sequence ID" value="GAA2922932.1"/>
    <property type="molecule type" value="Genomic_DNA"/>
</dbReference>
<dbReference type="Proteomes" id="UP001501102">
    <property type="component" value="Unassembled WGS sequence"/>
</dbReference>
<evidence type="ECO:0000313" key="4">
    <source>
        <dbReference type="Proteomes" id="UP001501102"/>
    </source>
</evidence>
<dbReference type="PANTHER" id="PTHR34580">
    <property type="match status" value="1"/>
</dbReference>
<reference evidence="4" key="1">
    <citation type="journal article" date="2019" name="Int. J. Syst. Evol. Microbiol.">
        <title>The Global Catalogue of Microorganisms (GCM) 10K type strain sequencing project: providing services to taxonomists for standard genome sequencing and annotation.</title>
        <authorList>
            <consortium name="The Broad Institute Genomics Platform"/>
            <consortium name="The Broad Institute Genome Sequencing Center for Infectious Disease"/>
            <person name="Wu L."/>
            <person name="Ma J."/>
        </authorList>
    </citation>
    <scope>NUCLEOTIDE SEQUENCE [LARGE SCALE GENOMIC DNA]</scope>
    <source>
        <strain evidence="4">JCM 4087</strain>
    </source>
</reference>
<dbReference type="Pfam" id="PF13280">
    <property type="entry name" value="WYL"/>
    <property type="match status" value="1"/>
</dbReference>
<dbReference type="PROSITE" id="PS52050">
    <property type="entry name" value="WYL"/>
    <property type="match status" value="1"/>
</dbReference>
<dbReference type="PANTHER" id="PTHR34580:SF3">
    <property type="entry name" value="PROTEIN PAFB"/>
    <property type="match status" value="1"/>
</dbReference>
<comment type="caution">
    <text evidence="3">The sequence shown here is derived from an EMBL/GenBank/DDBJ whole genome shotgun (WGS) entry which is preliminary data.</text>
</comment>
<evidence type="ECO:0000313" key="3">
    <source>
        <dbReference type="EMBL" id="GAA2922932.1"/>
    </source>
</evidence>
<name>A0ABP6J659_STRTU</name>
<organism evidence="3 4">
    <name type="scientific">Streptomyces thioluteus</name>
    <dbReference type="NCBI Taxonomy" id="66431"/>
    <lineage>
        <taxon>Bacteria</taxon>
        <taxon>Bacillati</taxon>
        <taxon>Actinomycetota</taxon>
        <taxon>Actinomycetes</taxon>
        <taxon>Kitasatosporales</taxon>
        <taxon>Streptomycetaceae</taxon>
        <taxon>Streptomyces</taxon>
    </lineage>
</organism>
<gene>
    <name evidence="3" type="ORF">GCM10020221_18790</name>
</gene>
<evidence type="ECO:0000259" key="2">
    <source>
        <dbReference type="Pfam" id="PF13280"/>
    </source>
</evidence>
<proteinExistence type="predicted"/>